<evidence type="ECO:0000313" key="2">
    <source>
        <dbReference type="EMBL" id="MFD2184497.1"/>
    </source>
</evidence>
<dbReference type="SUPFAM" id="SSF54909">
    <property type="entry name" value="Dimeric alpha+beta barrel"/>
    <property type="match status" value="1"/>
</dbReference>
<keyword evidence="3" id="KW-1185">Reference proteome</keyword>
<dbReference type="Gene3D" id="3.30.70.100">
    <property type="match status" value="1"/>
</dbReference>
<protein>
    <submittedName>
        <fullName evidence="2">DUF1330 domain-containing protein</fullName>
    </submittedName>
</protein>
<dbReference type="InterPro" id="IPR010753">
    <property type="entry name" value="DUF1330"/>
</dbReference>
<proteinExistence type="predicted"/>
<evidence type="ECO:0000259" key="1">
    <source>
        <dbReference type="Pfam" id="PF07045"/>
    </source>
</evidence>
<comment type="caution">
    <text evidence="2">The sequence shown here is derived from an EMBL/GenBank/DDBJ whole genome shotgun (WGS) entry which is preliminary data.</text>
</comment>
<reference evidence="3" key="1">
    <citation type="journal article" date="2019" name="Int. J. Syst. Evol. Microbiol.">
        <title>The Global Catalogue of Microorganisms (GCM) 10K type strain sequencing project: providing services to taxonomists for standard genome sequencing and annotation.</title>
        <authorList>
            <consortium name="The Broad Institute Genomics Platform"/>
            <consortium name="The Broad Institute Genome Sequencing Center for Infectious Disease"/>
            <person name="Wu L."/>
            <person name="Ma J."/>
        </authorList>
    </citation>
    <scope>NUCLEOTIDE SEQUENCE [LARGE SCALE GENOMIC DNA]</scope>
    <source>
        <strain evidence="3">CGMCC 1.6774</strain>
    </source>
</reference>
<dbReference type="InterPro" id="IPR011008">
    <property type="entry name" value="Dimeric_a/b-barrel"/>
</dbReference>
<accession>A0ABW5APX6</accession>
<organism evidence="2 3">
    <name type="scientific">Rhodoplanes azumiensis</name>
    <dbReference type="NCBI Taxonomy" id="1897628"/>
    <lineage>
        <taxon>Bacteria</taxon>
        <taxon>Pseudomonadati</taxon>
        <taxon>Pseudomonadota</taxon>
        <taxon>Alphaproteobacteria</taxon>
        <taxon>Hyphomicrobiales</taxon>
        <taxon>Nitrobacteraceae</taxon>
        <taxon>Rhodoplanes</taxon>
    </lineage>
</organism>
<dbReference type="EMBL" id="JBHUIW010000029">
    <property type="protein sequence ID" value="MFD2184497.1"/>
    <property type="molecule type" value="Genomic_DNA"/>
</dbReference>
<gene>
    <name evidence="2" type="ORF">ACFSOX_20265</name>
</gene>
<dbReference type="RefSeq" id="WP_378479640.1">
    <property type="nucleotide sequence ID" value="NZ_JBHUIW010000029.1"/>
</dbReference>
<dbReference type="Proteomes" id="UP001597314">
    <property type="component" value="Unassembled WGS sequence"/>
</dbReference>
<dbReference type="PANTHER" id="PTHR41521">
    <property type="match status" value="1"/>
</dbReference>
<evidence type="ECO:0000313" key="3">
    <source>
        <dbReference type="Proteomes" id="UP001597314"/>
    </source>
</evidence>
<dbReference type="Pfam" id="PF07045">
    <property type="entry name" value="DUF1330"/>
    <property type="match status" value="1"/>
</dbReference>
<sequence>MPKAYWIGRVDVTDAEAYKAYVAANAAAFSKFGARFLVRAGRFEAPEGTARSRQVVIEFPDYETALACYRSPEYQAAKALRDAASNGDLVIVEGYDGPQP</sequence>
<dbReference type="PANTHER" id="PTHR41521:SF4">
    <property type="entry name" value="BLR0684 PROTEIN"/>
    <property type="match status" value="1"/>
</dbReference>
<feature type="domain" description="DUF1330" evidence="1">
    <location>
        <begin position="3"/>
        <end position="95"/>
    </location>
</feature>
<name>A0ABW5APX6_9BRAD</name>